<gene>
    <name evidence="2" type="ORF">TAT_000321300</name>
    <name evidence="3" type="ORF">TAV_000321200</name>
</gene>
<dbReference type="EMBL" id="UIVS01000004">
    <property type="protein sequence ID" value="SVP94944.1"/>
    <property type="molecule type" value="Genomic_DNA"/>
</dbReference>
<dbReference type="GO" id="GO:0046785">
    <property type="term" value="P:microtubule polymerization"/>
    <property type="evidence" value="ECO:0007669"/>
    <property type="project" value="InterPro"/>
</dbReference>
<dbReference type="GO" id="GO:0035556">
    <property type="term" value="P:intracellular signal transduction"/>
    <property type="evidence" value="ECO:0007669"/>
    <property type="project" value="InterPro"/>
</dbReference>
<evidence type="ECO:0000313" key="3">
    <source>
        <dbReference type="EMBL" id="SVP94944.1"/>
    </source>
</evidence>
<name>A0A3B0NCZ8_THEAN</name>
<dbReference type="SMART" id="SM00537">
    <property type="entry name" value="DCX"/>
    <property type="match status" value="1"/>
</dbReference>
<dbReference type="Gene3D" id="3.10.20.230">
    <property type="entry name" value="Doublecortin domain"/>
    <property type="match status" value="1"/>
</dbReference>
<dbReference type="CDD" id="cd01617">
    <property type="entry name" value="DCX"/>
    <property type="match status" value="1"/>
</dbReference>
<dbReference type="GO" id="GO:0015631">
    <property type="term" value="F:tubulin binding"/>
    <property type="evidence" value="ECO:0007669"/>
    <property type="project" value="InterPro"/>
</dbReference>
<dbReference type="AlphaFoldDB" id="A0A3B0NCZ8"/>
<dbReference type="EMBL" id="UIVT01000004">
    <property type="protein sequence ID" value="SVP94211.1"/>
    <property type="molecule type" value="Genomic_DNA"/>
</dbReference>
<accession>A0A3B0NCZ8</accession>
<reference evidence="2" key="1">
    <citation type="submission" date="2018-07" db="EMBL/GenBank/DDBJ databases">
        <authorList>
            <person name="Quirk P.G."/>
            <person name="Krulwich T.A."/>
        </authorList>
    </citation>
    <scope>NUCLEOTIDE SEQUENCE</scope>
    <source>
        <strain evidence="2">Anand</strain>
    </source>
</reference>
<dbReference type="Pfam" id="PF05517">
    <property type="entry name" value="p25-alpha"/>
    <property type="match status" value="1"/>
</dbReference>
<evidence type="ECO:0000259" key="1">
    <source>
        <dbReference type="PROSITE" id="PS50309"/>
    </source>
</evidence>
<dbReference type="InterPro" id="IPR003533">
    <property type="entry name" value="Doublecortin_dom"/>
</dbReference>
<evidence type="ECO:0000313" key="2">
    <source>
        <dbReference type="EMBL" id="SVP94211.1"/>
    </source>
</evidence>
<dbReference type="InterPro" id="IPR008907">
    <property type="entry name" value="TPP/p25"/>
</dbReference>
<dbReference type="Pfam" id="PF03607">
    <property type="entry name" value="DCX"/>
    <property type="match status" value="1"/>
</dbReference>
<proteinExistence type="predicted"/>
<dbReference type="SUPFAM" id="SSF89837">
    <property type="entry name" value="Doublecortin (DC)"/>
    <property type="match status" value="1"/>
</dbReference>
<feature type="domain" description="Doublecortin" evidence="1">
    <location>
        <begin position="163"/>
        <end position="237"/>
    </location>
</feature>
<dbReference type="PROSITE" id="PS50309">
    <property type="entry name" value="DC"/>
    <property type="match status" value="1"/>
</dbReference>
<dbReference type="VEuPathDB" id="PiroplasmaDB:TA07545"/>
<dbReference type="InterPro" id="IPR036572">
    <property type="entry name" value="Doublecortin_dom_sf"/>
</dbReference>
<organism evidence="2">
    <name type="scientific">Theileria annulata</name>
    <dbReference type="NCBI Taxonomy" id="5874"/>
    <lineage>
        <taxon>Eukaryota</taxon>
        <taxon>Sar</taxon>
        <taxon>Alveolata</taxon>
        <taxon>Apicomplexa</taxon>
        <taxon>Aconoidasida</taxon>
        <taxon>Piroplasmida</taxon>
        <taxon>Theileriidae</taxon>
        <taxon>Theileria</taxon>
    </lineage>
</organism>
<protein>
    <submittedName>
        <fullName evidence="2">p25-alpha/Doublecortin, putative</fullName>
    </submittedName>
</protein>
<sequence>MTGFIQYLDETCNYNPNPFLVTASGKDLSKEKVCYTPELGEVAHLSPKSAKQPEPKVKFPDSEVPRYHNKLFKNPEGLKERCVFERLTDHRFFTGSHRERFDENGRGRGLAGRENLYFFDGNTESYSRVHEVYSSVLPRQKRPVVPPNTLGVKKFGVQIEPPKLVWLYRNGDKHHDGVSFYIRPYIRTMKTLLIEIGKELTLIAGPVRKIYDQNLRPVTQLDDFVDGAKYLCTSGEPPASPEKLEKFMSEWVIQKLF</sequence>